<evidence type="ECO:0000313" key="13">
    <source>
        <dbReference type="Proteomes" id="UP000178092"/>
    </source>
</evidence>
<dbReference type="InterPro" id="IPR005835">
    <property type="entry name" value="NTP_transferase_dom"/>
</dbReference>
<dbReference type="InterPro" id="IPR001451">
    <property type="entry name" value="Hexapep"/>
</dbReference>
<comment type="pathway">
    <text evidence="2">Nucleotide-sugar biosynthesis; UDP-N-acetyl-alpha-D-glucosamine biosynthesis; UDP-N-acetyl-alpha-D-glucosamine from N-acetyl-alpha-D-glucosamine 1-phosphate: step 1/1.</text>
</comment>
<evidence type="ECO:0000256" key="9">
    <source>
        <dbReference type="ARBA" id="ARBA00048247"/>
    </source>
</evidence>
<dbReference type="InterPro" id="IPR011004">
    <property type="entry name" value="Trimer_LpxA-like_sf"/>
</dbReference>
<evidence type="ECO:0000259" key="11">
    <source>
        <dbReference type="Pfam" id="PF00483"/>
    </source>
</evidence>
<dbReference type="PANTHER" id="PTHR43584:SF8">
    <property type="entry name" value="N-ACETYLMURAMATE ALPHA-1-PHOSPHATE URIDYLYLTRANSFERASE"/>
    <property type="match status" value="1"/>
</dbReference>
<dbReference type="PANTHER" id="PTHR43584">
    <property type="entry name" value="NUCLEOTIDYL TRANSFERASE"/>
    <property type="match status" value="1"/>
</dbReference>
<dbReference type="Proteomes" id="UP000178092">
    <property type="component" value="Unassembled WGS sequence"/>
</dbReference>
<reference evidence="12 13" key="1">
    <citation type="journal article" date="2016" name="Nat. Commun.">
        <title>Thousands of microbial genomes shed light on interconnected biogeochemical processes in an aquifer system.</title>
        <authorList>
            <person name="Anantharaman K."/>
            <person name="Brown C.T."/>
            <person name="Hug L.A."/>
            <person name="Sharon I."/>
            <person name="Castelle C.J."/>
            <person name="Probst A.J."/>
            <person name="Thomas B.C."/>
            <person name="Singh A."/>
            <person name="Wilkins M.J."/>
            <person name="Karaoz U."/>
            <person name="Brodie E.L."/>
            <person name="Williams K.H."/>
            <person name="Hubbard S.S."/>
            <person name="Banfield J.F."/>
        </authorList>
    </citation>
    <scope>NUCLEOTIDE SEQUENCE [LARGE SCALE GENOMIC DNA]</scope>
</reference>
<dbReference type="SUPFAM" id="SSF53448">
    <property type="entry name" value="Nucleotide-diphospho-sugar transferases"/>
    <property type="match status" value="1"/>
</dbReference>
<keyword evidence="8" id="KW-0012">Acyltransferase</keyword>
<dbReference type="InterPro" id="IPR029044">
    <property type="entry name" value="Nucleotide-diphossugar_trans"/>
</dbReference>
<feature type="domain" description="Nucleotidyl transferase" evidence="11">
    <location>
        <begin position="3"/>
        <end position="208"/>
    </location>
</feature>
<evidence type="ECO:0000256" key="4">
    <source>
        <dbReference type="ARBA" id="ARBA00007947"/>
    </source>
</evidence>
<dbReference type="Gene3D" id="3.90.550.10">
    <property type="entry name" value="Spore Coat Polysaccharide Biosynthesis Protein SpsA, Chain A"/>
    <property type="match status" value="1"/>
</dbReference>
<keyword evidence="7" id="KW-0511">Multifunctional enzyme</keyword>
<comment type="catalytic activity">
    <reaction evidence="10">
        <text>N-acetyl-alpha-D-glucosamine 1-phosphate + UTP + H(+) = UDP-N-acetyl-alpha-D-glucosamine + diphosphate</text>
        <dbReference type="Rhea" id="RHEA:13509"/>
        <dbReference type="ChEBI" id="CHEBI:15378"/>
        <dbReference type="ChEBI" id="CHEBI:33019"/>
        <dbReference type="ChEBI" id="CHEBI:46398"/>
        <dbReference type="ChEBI" id="CHEBI:57705"/>
        <dbReference type="ChEBI" id="CHEBI:57776"/>
        <dbReference type="EC" id="2.7.7.23"/>
    </reaction>
</comment>
<evidence type="ECO:0000256" key="7">
    <source>
        <dbReference type="ARBA" id="ARBA00023268"/>
    </source>
</evidence>
<comment type="similarity">
    <text evidence="3">In the C-terminal section; belongs to the transferase hexapeptide repeat family.</text>
</comment>
<evidence type="ECO:0000256" key="3">
    <source>
        <dbReference type="ARBA" id="ARBA00007707"/>
    </source>
</evidence>
<dbReference type="Gene3D" id="2.160.10.10">
    <property type="entry name" value="Hexapeptide repeat proteins"/>
    <property type="match status" value="1"/>
</dbReference>
<name>A0A1G2R4I2_9BACT</name>
<evidence type="ECO:0000256" key="10">
    <source>
        <dbReference type="ARBA" id="ARBA00048493"/>
    </source>
</evidence>
<dbReference type="AlphaFoldDB" id="A0A1G2R4I2"/>
<dbReference type="Pfam" id="PF00483">
    <property type="entry name" value="NTP_transferase"/>
    <property type="match status" value="1"/>
</dbReference>
<proteinExistence type="inferred from homology"/>
<evidence type="ECO:0000256" key="8">
    <source>
        <dbReference type="ARBA" id="ARBA00023315"/>
    </source>
</evidence>
<evidence type="ECO:0000256" key="5">
    <source>
        <dbReference type="ARBA" id="ARBA00022679"/>
    </source>
</evidence>
<organism evidence="12 13">
    <name type="scientific">Candidatus Wildermuthbacteria bacterium RIFCSPHIGHO2_02_FULL_45_25</name>
    <dbReference type="NCBI Taxonomy" id="1802450"/>
    <lineage>
        <taxon>Bacteria</taxon>
        <taxon>Candidatus Wildermuthiibacteriota</taxon>
    </lineage>
</organism>
<evidence type="ECO:0000313" key="12">
    <source>
        <dbReference type="EMBL" id="OHA67765.1"/>
    </source>
</evidence>
<accession>A0A1G2R4I2</accession>
<dbReference type="GO" id="GO:0003977">
    <property type="term" value="F:UDP-N-acetylglucosamine diphosphorylase activity"/>
    <property type="evidence" value="ECO:0007669"/>
    <property type="project" value="UniProtKB-EC"/>
</dbReference>
<sequence length="414" mass="45481">MQAVIIAAGESSRFWPLNNKHKSQFSLLGRPILYWTLKGLAENGVKDIVIVQSAKSSLSEMMKKENDLNIKLRFVVQKEPLGTGNALWQTRELMKGSFLVVWPNKVNSGTLVKQVKEAAEKEHADVVLVGASSAEVADYGVIRFDGNGKPVEIIENPSKGEEPSNTRLLGLRYITPDFFTYYEQLGAHHEADYVDATNQMIKEKRTALVQTNHEEPTLKYPWDAFPLLGALMNSSNFANSIDKTAKIGKNVVIEGKVMIGRNAVIKDGTMLRGPIYIGDNCEIGYHNVLRGPLNMEHDVKTGAFMELKHSIIQQGTHFHSGYAGDSIIGERCRFAAGFITANRRFDRQPVRTIVKGVKTETRLEAFGIVVGNGSIFGILASSMPGVMVGSGCQIGPGVMLSKNVADGEGLMKKE</sequence>
<dbReference type="SUPFAM" id="SSF51161">
    <property type="entry name" value="Trimeric LpxA-like enzymes"/>
    <property type="match status" value="1"/>
</dbReference>
<dbReference type="GO" id="GO:0019134">
    <property type="term" value="F:glucosamine-1-phosphate N-acetyltransferase activity"/>
    <property type="evidence" value="ECO:0007669"/>
    <property type="project" value="UniProtKB-EC"/>
</dbReference>
<keyword evidence="6" id="KW-0548">Nucleotidyltransferase</keyword>
<comment type="caution">
    <text evidence="12">The sequence shown here is derived from an EMBL/GenBank/DDBJ whole genome shotgun (WGS) entry which is preliminary data.</text>
</comment>
<comment type="pathway">
    <text evidence="1">Nucleotide-sugar biosynthesis; UDP-N-acetyl-alpha-D-glucosamine biosynthesis; N-acetyl-alpha-D-glucosamine 1-phosphate from alpha-D-glucosamine 6-phosphate (route II): step 2/2.</text>
</comment>
<keyword evidence="5" id="KW-0808">Transferase</keyword>
<protein>
    <recommendedName>
        <fullName evidence="11">Nucleotidyl transferase domain-containing protein</fullName>
    </recommendedName>
</protein>
<dbReference type="InterPro" id="IPR050065">
    <property type="entry name" value="GlmU-like"/>
</dbReference>
<evidence type="ECO:0000256" key="2">
    <source>
        <dbReference type="ARBA" id="ARBA00005208"/>
    </source>
</evidence>
<evidence type="ECO:0000256" key="6">
    <source>
        <dbReference type="ARBA" id="ARBA00022695"/>
    </source>
</evidence>
<comment type="similarity">
    <text evidence="4">In the N-terminal section; belongs to the N-acetylglucosamine-1-phosphate uridyltransferase family.</text>
</comment>
<comment type="catalytic activity">
    <reaction evidence="9">
        <text>alpha-D-glucosamine 1-phosphate + acetyl-CoA = N-acetyl-alpha-D-glucosamine 1-phosphate + CoA + H(+)</text>
        <dbReference type="Rhea" id="RHEA:13725"/>
        <dbReference type="ChEBI" id="CHEBI:15378"/>
        <dbReference type="ChEBI" id="CHEBI:57287"/>
        <dbReference type="ChEBI" id="CHEBI:57288"/>
        <dbReference type="ChEBI" id="CHEBI:57776"/>
        <dbReference type="ChEBI" id="CHEBI:58516"/>
        <dbReference type="EC" id="2.3.1.157"/>
    </reaction>
</comment>
<dbReference type="Pfam" id="PF00132">
    <property type="entry name" value="Hexapep"/>
    <property type="match status" value="1"/>
</dbReference>
<gene>
    <name evidence="12" type="ORF">A3C04_03275</name>
</gene>
<evidence type="ECO:0000256" key="1">
    <source>
        <dbReference type="ARBA" id="ARBA00005166"/>
    </source>
</evidence>
<dbReference type="EMBL" id="MHTV01000004">
    <property type="protein sequence ID" value="OHA67765.1"/>
    <property type="molecule type" value="Genomic_DNA"/>
</dbReference>